<name>A0A5S3V4V0_9GAMM</name>
<evidence type="ECO:0000313" key="3">
    <source>
        <dbReference type="Proteomes" id="UP000307217"/>
    </source>
</evidence>
<reference evidence="3" key="2">
    <citation type="submission" date="2019-06" db="EMBL/GenBank/DDBJ databases">
        <title>Co-occurence of chitin degradation, pigmentation and bioactivity in marine Pseudoalteromonas.</title>
        <authorList>
            <person name="Sonnenschein E.C."/>
            <person name="Bech P.K."/>
        </authorList>
    </citation>
    <scope>NUCLEOTIDE SEQUENCE [LARGE SCALE GENOMIC DNA]</scope>
    <source>
        <strain evidence="3">S3790</strain>
    </source>
</reference>
<feature type="transmembrane region" description="Helical" evidence="1">
    <location>
        <begin position="131"/>
        <end position="162"/>
    </location>
</feature>
<evidence type="ECO:0000256" key="1">
    <source>
        <dbReference type="SAM" id="Phobius"/>
    </source>
</evidence>
<proteinExistence type="predicted"/>
<feature type="transmembrane region" description="Helical" evidence="1">
    <location>
        <begin position="218"/>
        <end position="237"/>
    </location>
</feature>
<reference evidence="2 3" key="1">
    <citation type="submission" date="2018-01" db="EMBL/GenBank/DDBJ databases">
        <authorList>
            <person name="Paulsen S."/>
            <person name="Gram L.K."/>
        </authorList>
    </citation>
    <scope>NUCLEOTIDE SEQUENCE [LARGE SCALE GENOMIC DNA]</scope>
    <source>
        <strain evidence="2 3">S3790</strain>
    </source>
</reference>
<gene>
    <name evidence="2" type="ORF">CWC19_17060</name>
</gene>
<feature type="transmembrane region" description="Helical" evidence="1">
    <location>
        <begin position="47"/>
        <end position="68"/>
    </location>
</feature>
<dbReference type="AlphaFoldDB" id="A0A5S3V4V0"/>
<sequence length="337" mass="37537">MNQILDLIKAQSPRYLLRILMLSVFEVVVIVLLFFLTKPYFASYQVFWYLLCLIMVPACACSVAVNGLTKIASQVMVQAKHLNITITDTNNEKLVTSAWQYISWKKVLVMVSCGVSIALCYSESAKSFTDLLVLFIAIIIATFACANWVIINASVPMSVAVYKSYLVRRRVSNDTKTIDHCIRFHLLPWAGIASATLLTFFVKYYLGLADESGYVETGYVIGSSYISGVFVAVWLWLEVGQMARLDHILGRIHLAGIGHVTGSEAFSLIMFVPIGLVMFLAAFNGFFDIESYRYQTAIIMSVLLTLLCALTGVSVAILKLCASRTLKKQPLKEVVDR</sequence>
<dbReference type="EMBL" id="PNBX01000082">
    <property type="protein sequence ID" value="TMO65932.1"/>
    <property type="molecule type" value="Genomic_DNA"/>
</dbReference>
<dbReference type="Proteomes" id="UP000307217">
    <property type="component" value="Unassembled WGS sequence"/>
</dbReference>
<feature type="transmembrane region" description="Helical" evidence="1">
    <location>
        <begin position="15"/>
        <end position="35"/>
    </location>
</feature>
<keyword evidence="1" id="KW-1133">Transmembrane helix</keyword>
<keyword evidence="1" id="KW-0812">Transmembrane</keyword>
<evidence type="ECO:0000313" key="2">
    <source>
        <dbReference type="EMBL" id="TMO65932.1"/>
    </source>
</evidence>
<organism evidence="2 3">
    <name type="scientific">Pseudoalteromonas aurantia</name>
    <dbReference type="NCBI Taxonomy" id="43654"/>
    <lineage>
        <taxon>Bacteria</taxon>
        <taxon>Pseudomonadati</taxon>
        <taxon>Pseudomonadota</taxon>
        <taxon>Gammaproteobacteria</taxon>
        <taxon>Alteromonadales</taxon>
        <taxon>Pseudoalteromonadaceae</taxon>
        <taxon>Pseudoalteromonas</taxon>
    </lineage>
</organism>
<protein>
    <submittedName>
        <fullName evidence="2">Uncharacterized protein</fullName>
    </submittedName>
</protein>
<dbReference type="RefSeq" id="WP_138592973.1">
    <property type="nucleotide sequence ID" value="NZ_PNBX01000082.1"/>
</dbReference>
<comment type="caution">
    <text evidence="2">The sequence shown here is derived from an EMBL/GenBank/DDBJ whole genome shotgun (WGS) entry which is preliminary data.</text>
</comment>
<dbReference type="OrthoDB" id="6318701at2"/>
<feature type="transmembrane region" description="Helical" evidence="1">
    <location>
        <begin position="298"/>
        <end position="322"/>
    </location>
</feature>
<feature type="transmembrane region" description="Helical" evidence="1">
    <location>
        <begin position="265"/>
        <end position="286"/>
    </location>
</feature>
<keyword evidence="1" id="KW-0472">Membrane</keyword>
<feature type="transmembrane region" description="Helical" evidence="1">
    <location>
        <begin position="186"/>
        <end position="206"/>
    </location>
</feature>
<accession>A0A5S3V4V0</accession>